<dbReference type="InterPro" id="IPR023696">
    <property type="entry name" value="Ureohydrolase_dom_sf"/>
</dbReference>
<dbReference type="CDD" id="cd10001">
    <property type="entry name" value="HDAC_classII_APAH"/>
    <property type="match status" value="1"/>
</dbReference>
<dbReference type="EMBL" id="WWEN01000004">
    <property type="protein sequence ID" value="MYM55832.1"/>
    <property type="molecule type" value="Genomic_DNA"/>
</dbReference>
<dbReference type="Gene3D" id="3.40.800.20">
    <property type="entry name" value="Histone deacetylase domain"/>
    <property type="match status" value="1"/>
</dbReference>
<evidence type="ECO:0000259" key="6">
    <source>
        <dbReference type="Pfam" id="PF00850"/>
    </source>
</evidence>
<reference evidence="7 8" key="1">
    <citation type="submission" date="2020-01" db="EMBL/GenBank/DDBJ databases">
        <authorList>
            <person name="Chen S."/>
        </authorList>
    </citation>
    <scope>NUCLEOTIDE SEQUENCE [LARGE SCALE GENOMIC DNA]</scope>
    <source>
        <strain evidence="7 8">GS-10</strain>
    </source>
</reference>
<dbReference type="Pfam" id="PF00850">
    <property type="entry name" value="Hist_deacetyl"/>
    <property type="match status" value="1"/>
</dbReference>
<gene>
    <name evidence="7" type="ORF">GR167_11005</name>
</gene>
<evidence type="ECO:0000256" key="4">
    <source>
        <dbReference type="ARBA" id="ARBA00022801"/>
    </source>
</evidence>
<name>A0A6L8LQN9_9RHOB</name>
<evidence type="ECO:0000256" key="1">
    <source>
        <dbReference type="ARBA" id="ARBA00001947"/>
    </source>
</evidence>
<dbReference type="RefSeq" id="WP_160973544.1">
    <property type="nucleotide sequence ID" value="NZ_WWEN01000004.1"/>
</dbReference>
<protein>
    <submittedName>
        <fullName evidence="7">Histone deacetylase family protein</fullName>
    </submittedName>
</protein>
<organism evidence="7 8">
    <name type="scientific">Thalassovita mangrovi</name>
    <dbReference type="NCBI Taxonomy" id="2692236"/>
    <lineage>
        <taxon>Bacteria</taxon>
        <taxon>Pseudomonadati</taxon>
        <taxon>Pseudomonadota</taxon>
        <taxon>Alphaproteobacteria</taxon>
        <taxon>Rhodobacterales</taxon>
        <taxon>Roseobacteraceae</taxon>
        <taxon>Thalassovita</taxon>
    </lineage>
</organism>
<evidence type="ECO:0000313" key="7">
    <source>
        <dbReference type="EMBL" id="MYM55832.1"/>
    </source>
</evidence>
<evidence type="ECO:0000256" key="3">
    <source>
        <dbReference type="ARBA" id="ARBA00022723"/>
    </source>
</evidence>
<dbReference type="GO" id="GO:0016787">
    <property type="term" value="F:hydrolase activity"/>
    <property type="evidence" value="ECO:0007669"/>
    <property type="project" value="UniProtKB-KW"/>
</dbReference>
<evidence type="ECO:0000256" key="2">
    <source>
        <dbReference type="ARBA" id="ARBA00005947"/>
    </source>
</evidence>
<keyword evidence="4" id="KW-0378">Hydrolase</keyword>
<keyword evidence="5" id="KW-0862">Zinc</keyword>
<comment type="cofactor">
    <cofactor evidence="1">
        <name>Zn(2+)</name>
        <dbReference type="ChEBI" id="CHEBI:29105"/>
    </cofactor>
</comment>
<dbReference type="SUPFAM" id="SSF52768">
    <property type="entry name" value="Arginase/deacetylase"/>
    <property type="match status" value="1"/>
</dbReference>
<dbReference type="GO" id="GO:0046872">
    <property type="term" value="F:metal ion binding"/>
    <property type="evidence" value="ECO:0007669"/>
    <property type="project" value="UniProtKB-KW"/>
</dbReference>
<comment type="caution">
    <text evidence="7">The sequence shown here is derived from an EMBL/GenBank/DDBJ whole genome shotgun (WGS) entry which is preliminary data.</text>
</comment>
<dbReference type="PANTHER" id="PTHR10625:SF17">
    <property type="entry name" value="HISTONE DEACETYLASE 8"/>
    <property type="match status" value="1"/>
</dbReference>
<keyword evidence="3" id="KW-0479">Metal-binding</keyword>
<keyword evidence="8" id="KW-1185">Reference proteome</keyword>
<dbReference type="GO" id="GO:0040029">
    <property type="term" value="P:epigenetic regulation of gene expression"/>
    <property type="evidence" value="ECO:0007669"/>
    <property type="project" value="TreeGrafter"/>
</dbReference>
<dbReference type="PRINTS" id="PR01270">
    <property type="entry name" value="HDASUPER"/>
</dbReference>
<sequence length="341" mass="36554">MKCFYAPETEAHDPVFRLTHGKILRNAEQAERASLLLDALDQLSLPVASPPEAPRAALEAVHTPQFLTFLETAWEEWQKLPNAGPEVVPNVFPQRQTATYPDGIVGRAGWHMGDTTAPIGRDSWMATRRAADCAIAAADAVLAGDRAAYALCRPPGHHTSADIAAGHCLMNVSALAAAKLRDGFDRVATLDIDVHHGNGTQAIFYDRDDVLTVSIHADPSTYYPFFVGYAHETGSGAGEGHNLNIPLPRSTTDDAWIAAIETALDRIAAFNPGALMLSLGLDAHEKDPLQGMQVSFDGFRRAGKLIADAGYPTVLVQEGGYLSPDLTTSLASFLGGFLGRD</sequence>
<dbReference type="InterPro" id="IPR037138">
    <property type="entry name" value="His_deacetylse_dom_sf"/>
</dbReference>
<dbReference type="PANTHER" id="PTHR10625">
    <property type="entry name" value="HISTONE DEACETYLASE HDAC1-RELATED"/>
    <property type="match status" value="1"/>
</dbReference>
<dbReference type="GO" id="GO:0004407">
    <property type="term" value="F:histone deacetylase activity"/>
    <property type="evidence" value="ECO:0007669"/>
    <property type="project" value="TreeGrafter"/>
</dbReference>
<accession>A0A6L8LQN9</accession>
<dbReference type="AlphaFoldDB" id="A0A6L8LQN9"/>
<proteinExistence type="inferred from homology"/>
<evidence type="ECO:0000256" key="5">
    <source>
        <dbReference type="ARBA" id="ARBA00022833"/>
    </source>
</evidence>
<dbReference type="Proteomes" id="UP000479043">
    <property type="component" value="Unassembled WGS sequence"/>
</dbReference>
<dbReference type="InterPro" id="IPR023801">
    <property type="entry name" value="His_deacetylse_dom"/>
</dbReference>
<evidence type="ECO:0000313" key="8">
    <source>
        <dbReference type="Proteomes" id="UP000479043"/>
    </source>
</evidence>
<dbReference type="InterPro" id="IPR000286">
    <property type="entry name" value="HDACs"/>
</dbReference>
<feature type="domain" description="Histone deacetylase" evidence="6">
    <location>
        <begin position="28"/>
        <end position="333"/>
    </location>
</feature>
<comment type="similarity">
    <text evidence="2">Belongs to the histone deacetylase family.</text>
</comment>